<evidence type="ECO:0000256" key="1">
    <source>
        <dbReference type="ARBA" id="ARBA00007884"/>
    </source>
</evidence>
<dbReference type="PANTHER" id="PTHR13194">
    <property type="entry name" value="COMPLEX I INTERMEDIATE-ASSOCIATED PROTEIN 30"/>
    <property type="match status" value="1"/>
</dbReference>
<dbReference type="Proteomes" id="UP000770785">
    <property type="component" value="Unassembled WGS sequence"/>
</dbReference>
<dbReference type="PANTHER" id="PTHR13194:SF19">
    <property type="entry name" value="NAD(P)-BINDING ROSSMANN-FOLD SUPERFAMILY PROTEIN"/>
    <property type="match status" value="1"/>
</dbReference>
<proteinExistence type="inferred from homology"/>
<reference evidence="3 4" key="1">
    <citation type="submission" date="2020-03" db="EMBL/GenBank/DDBJ databases">
        <title>Genomic Encyclopedia of Type Strains, Phase IV (KMG-IV): sequencing the most valuable type-strain genomes for metagenomic binning, comparative biology and taxonomic classification.</title>
        <authorList>
            <person name="Goeker M."/>
        </authorList>
    </citation>
    <scope>NUCLEOTIDE SEQUENCE [LARGE SCALE GENOMIC DNA]</scope>
    <source>
        <strain evidence="3 4">DSM 105096</strain>
    </source>
</reference>
<comment type="caution">
    <text evidence="3">The sequence shown here is derived from an EMBL/GenBank/DDBJ whole genome shotgun (WGS) entry which is preliminary data.</text>
</comment>
<evidence type="ECO:0000313" key="3">
    <source>
        <dbReference type="EMBL" id="NJC26633.1"/>
    </source>
</evidence>
<dbReference type="EMBL" id="JAATJH010000003">
    <property type="protein sequence ID" value="NJC26633.1"/>
    <property type="molecule type" value="Genomic_DNA"/>
</dbReference>
<comment type="similarity">
    <text evidence="1">Belongs to the CIA30 family.</text>
</comment>
<evidence type="ECO:0000259" key="2">
    <source>
        <dbReference type="Pfam" id="PF08547"/>
    </source>
</evidence>
<dbReference type="InterPro" id="IPR013857">
    <property type="entry name" value="NADH-UbQ_OxRdtase-assoc_prot30"/>
</dbReference>
<name>A0ABX0XBI2_9BACT</name>
<sequence>MRIFVLFIFLSSCIVQNPTDPKNDPTPGDANGTKDTSALQTIYDFPEQGRGKWRVQDDVVMGGRSDSKFVMTDDGNGRFFGKVSLENNGGFCSVQHTTNDNPFVVKGKSAFSVQVNGDGKDYNFRVRTPNGRHAYNYTFQTKGDKWETVLIPFDAMKATFHGESVDVPNYAGEDIREIQILIGNKKAETFELLLMNISAM</sequence>
<dbReference type="SUPFAM" id="SSF49785">
    <property type="entry name" value="Galactose-binding domain-like"/>
    <property type="match status" value="1"/>
</dbReference>
<dbReference type="InterPro" id="IPR039131">
    <property type="entry name" value="NDUFAF1"/>
</dbReference>
<feature type="domain" description="NADH:ubiquinone oxidoreductase intermediate-associated protein 30" evidence="2">
    <location>
        <begin position="51"/>
        <end position="193"/>
    </location>
</feature>
<dbReference type="RefSeq" id="WP_168037400.1">
    <property type="nucleotide sequence ID" value="NZ_JAATJH010000003.1"/>
</dbReference>
<organism evidence="3 4">
    <name type="scientific">Neolewinella antarctica</name>
    <dbReference type="NCBI Taxonomy" id="442734"/>
    <lineage>
        <taxon>Bacteria</taxon>
        <taxon>Pseudomonadati</taxon>
        <taxon>Bacteroidota</taxon>
        <taxon>Saprospiria</taxon>
        <taxon>Saprospirales</taxon>
        <taxon>Lewinellaceae</taxon>
        <taxon>Neolewinella</taxon>
    </lineage>
</organism>
<keyword evidence="4" id="KW-1185">Reference proteome</keyword>
<accession>A0ABX0XBI2</accession>
<dbReference type="InterPro" id="IPR008979">
    <property type="entry name" value="Galactose-bd-like_sf"/>
</dbReference>
<dbReference type="Pfam" id="PF08547">
    <property type="entry name" value="CIA30"/>
    <property type="match status" value="1"/>
</dbReference>
<gene>
    <name evidence="3" type="ORF">GGR27_002143</name>
</gene>
<protein>
    <recommendedName>
        <fullName evidence="2">NADH:ubiquinone oxidoreductase intermediate-associated protein 30 domain-containing protein</fullName>
    </recommendedName>
</protein>
<evidence type="ECO:0000313" key="4">
    <source>
        <dbReference type="Proteomes" id="UP000770785"/>
    </source>
</evidence>